<dbReference type="AlphaFoldDB" id="D6ZF15"/>
<sequence>MHSVQIADQTFVAASPASVGKGLEDASQWRRWWPGLDLEVREARGEKGVRWLVDGEVKGTMEVWLKPELDGALLHFFLHGEPSASLGPSELRRLVRKLRLAGKAMSFELKDRCEAGKLPGHAPSFQAEG</sequence>
<evidence type="ECO:0000313" key="2">
    <source>
        <dbReference type="Proteomes" id="UP000002247"/>
    </source>
</evidence>
<name>D6ZF15_SEGRD</name>
<organism evidence="1 2">
    <name type="scientific">Segniliparus rotundus (strain ATCC BAA-972 / CDC 1076 / CIP 108378 / DSM 44985 / JCM 13578)</name>
    <dbReference type="NCBI Taxonomy" id="640132"/>
    <lineage>
        <taxon>Bacteria</taxon>
        <taxon>Bacillati</taxon>
        <taxon>Actinomycetota</taxon>
        <taxon>Actinomycetes</taxon>
        <taxon>Mycobacteriales</taxon>
        <taxon>Segniliparaceae</taxon>
        <taxon>Segniliparus</taxon>
    </lineage>
</organism>
<evidence type="ECO:0008006" key="3">
    <source>
        <dbReference type="Google" id="ProtNLM"/>
    </source>
</evidence>
<dbReference type="HOGENOM" id="CLU_1832952_0_0_11"/>
<dbReference type="OrthoDB" id="3826327at2"/>
<dbReference type="STRING" id="640132.Srot_1066"/>
<dbReference type="SUPFAM" id="SSF55961">
    <property type="entry name" value="Bet v1-like"/>
    <property type="match status" value="1"/>
</dbReference>
<dbReference type="Proteomes" id="UP000002247">
    <property type="component" value="Chromosome"/>
</dbReference>
<keyword evidence="2" id="KW-1185">Reference proteome</keyword>
<dbReference type="KEGG" id="srt:Srot_1066"/>
<protein>
    <recommendedName>
        <fullName evidence="3">Polyketide cyclase/dehydrase</fullName>
    </recommendedName>
</protein>
<accession>D6ZF15</accession>
<gene>
    <name evidence="1" type="ordered locus">Srot_1066</name>
</gene>
<reference evidence="1 2" key="1">
    <citation type="journal article" date="2010" name="Stand. Genomic Sci.">
        <title>Complete genome sequence of Segniliparus rotundus type strain (CDC 1076).</title>
        <authorList>
            <person name="Sikorski J."/>
            <person name="Lapidus A."/>
            <person name="Copeland A."/>
            <person name="Misra M."/>
            <person name="Glavina Del Rio T."/>
            <person name="Nolan M."/>
            <person name="Lucas S."/>
            <person name="Chen F."/>
            <person name="Tice H."/>
            <person name="Cheng J.F."/>
            <person name="Jando M."/>
            <person name="Schneider S."/>
            <person name="Bruce D."/>
            <person name="Goodwin L."/>
            <person name="Pitluck S."/>
            <person name="Liolios K."/>
            <person name="Mikhailova N."/>
            <person name="Pati A."/>
            <person name="Ivanova N."/>
            <person name="Mavromatis K."/>
            <person name="Chen A."/>
            <person name="Palaniappan K."/>
            <person name="Chertkov O."/>
            <person name="Land M."/>
            <person name="Hauser L."/>
            <person name="Chang Y.J."/>
            <person name="Jeffries C.D."/>
            <person name="Brettin T."/>
            <person name="Detter J.C."/>
            <person name="Han C."/>
            <person name="Rohde M."/>
            <person name="Goker M."/>
            <person name="Bristow J."/>
            <person name="Eisen J.A."/>
            <person name="Markowitz V."/>
            <person name="Hugenholtz P."/>
            <person name="Kyrpides N.C."/>
            <person name="Klenk H.P."/>
        </authorList>
    </citation>
    <scope>NUCLEOTIDE SEQUENCE [LARGE SCALE GENOMIC DNA]</scope>
    <source>
        <strain evidence="2">ATCC BAA-972 / CDC 1076 / CIP 108378 / DSM 44985 / JCM 13578</strain>
    </source>
</reference>
<dbReference type="RefSeq" id="WP_013137995.1">
    <property type="nucleotide sequence ID" value="NC_014168.1"/>
</dbReference>
<evidence type="ECO:0000313" key="1">
    <source>
        <dbReference type="EMBL" id="ADG97539.1"/>
    </source>
</evidence>
<proteinExistence type="predicted"/>
<dbReference type="eggNOG" id="COG2867">
    <property type="taxonomic scope" value="Bacteria"/>
</dbReference>
<dbReference type="EMBL" id="CP001958">
    <property type="protein sequence ID" value="ADG97539.1"/>
    <property type="molecule type" value="Genomic_DNA"/>
</dbReference>